<protein>
    <submittedName>
        <fullName evidence="2">(northern house mosquito) hypothetical protein</fullName>
    </submittedName>
</protein>
<name>A0A8D8N559_CULPI</name>
<dbReference type="EMBL" id="HBUE01245674">
    <property type="protein sequence ID" value="CAG6551920.1"/>
    <property type="molecule type" value="Transcribed_RNA"/>
</dbReference>
<feature type="region of interest" description="Disordered" evidence="1">
    <location>
        <begin position="1"/>
        <end position="64"/>
    </location>
</feature>
<reference evidence="2" key="1">
    <citation type="submission" date="2021-05" db="EMBL/GenBank/DDBJ databases">
        <authorList>
            <person name="Alioto T."/>
            <person name="Alioto T."/>
            <person name="Gomez Garrido J."/>
        </authorList>
    </citation>
    <scope>NUCLEOTIDE SEQUENCE</scope>
</reference>
<dbReference type="EMBL" id="HBUE01352775">
    <property type="protein sequence ID" value="CAG6604219.1"/>
    <property type="molecule type" value="Transcribed_RNA"/>
</dbReference>
<evidence type="ECO:0000256" key="1">
    <source>
        <dbReference type="SAM" id="MobiDB-lite"/>
    </source>
</evidence>
<feature type="compositionally biased region" description="Basic residues" evidence="1">
    <location>
        <begin position="1"/>
        <end position="35"/>
    </location>
</feature>
<evidence type="ECO:0000313" key="2">
    <source>
        <dbReference type="EMBL" id="CAG6551920.1"/>
    </source>
</evidence>
<organism evidence="2">
    <name type="scientific">Culex pipiens</name>
    <name type="common">House mosquito</name>
    <dbReference type="NCBI Taxonomy" id="7175"/>
    <lineage>
        <taxon>Eukaryota</taxon>
        <taxon>Metazoa</taxon>
        <taxon>Ecdysozoa</taxon>
        <taxon>Arthropoda</taxon>
        <taxon>Hexapoda</taxon>
        <taxon>Insecta</taxon>
        <taxon>Pterygota</taxon>
        <taxon>Neoptera</taxon>
        <taxon>Endopterygota</taxon>
        <taxon>Diptera</taxon>
        <taxon>Nematocera</taxon>
        <taxon>Culicoidea</taxon>
        <taxon>Culicidae</taxon>
        <taxon>Culicinae</taxon>
        <taxon>Culicini</taxon>
        <taxon>Culex</taxon>
        <taxon>Culex</taxon>
    </lineage>
</organism>
<proteinExistence type="predicted"/>
<accession>A0A8D8N559</accession>
<sequence>MRKSRTPSRTRRSFHRRVPPWKRPRPVPARRKSPRGGRNSSSSCAPSRRRSRGSEPKSLKRRQLHGVTGHGFVFNFSFRLNLIHSKAYGVSTAVLQGVTLTAWSFFVCPPGLKFLTEQIGVGLTPGRAG</sequence>
<feature type="compositionally biased region" description="Low complexity" evidence="1">
    <location>
        <begin position="36"/>
        <end position="46"/>
    </location>
</feature>
<dbReference type="AlphaFoldDB" id="A0A8D8N559"/>